<evidence type="ECO:0000259" key="6">
    <source>
        <dbReference type="PROSITE" id="PS51332"/>
    </source>
</evidence>
<dbReference type="GO" id="GO:0003824">
    <property type="term" value="F:catalytic activity"/>
    <property type="evidence" value="ECO:0007669"/>
    <property type="project" value="InterPro"/>
</dbReference>
<evidence type="ECO:0000256" key="1">
    <source>
        <dbReference type="ARBA" id="ARBA00001966"/>
    </source>
</evidence>
<dbReference type="InterPro" id="IPR051198">
    <property type="entry name" value="BchE-like"/>
</dbReference>
<feature type="domain" description="B12-binding" evidence="6">
    <location>
        <begin position="18"/>
        <end position="150"/>
    </location>
</feature>
<dbReference type="PROSITE" id="PS51332">
    <property type="entry name" value="B12_BINDING"/>
    <property type="match status" value="1"/>
</dbReference>
<dbReference type="Pfam" id="PF02310">
    <property type="entry name" value="B12-binding"/>
    <property type="match status" value="1"/>
</dbReference>
<keyword evidence="3" id="KW-0479">Metal-binding</keyword>
<reference evidence="9" key="1">
    <citation type="submission" date="2017-03" db="EMBL/GenBank/DDBJ databases">
        <title>Novel pathways for hydrocarbon cycling and metabolic interdependencies in hydrothermal sediment communities.</title>
        <authorList>
            <person name="Dombrowski N."/>
            <person name="Seitz K."/>
            <person name="Teske A."/>
            <person name="Baker B."/>
        </authorList>
    </citation>
    <scope>NUCLEOTIDE SEQUENCE [LARGE SCALE GENOMIC DNA]</scope>
</reference>
<dbReference type="GO" id="GO:0051539">
    <property type="term" value="F:4 iron, 4 sulfur cluster binding"/>
    <property type="evidence" value="ECO:0007669"/>
    <property type="project" value="UniProtKB-KW"/>
</dbReference>
<dbReference type="InterPro" id="IPR006158">
    <property type="entry name" value="Cobalamin-bd"/>
</dbReference>
<comment type="caution">
    <text evidence="8">The sequence shown here is derived from an EMBL/GenBank/DDBJ whole genome shotgun (WGS) entry which is preliminary data.</text>
</comment>
<dbReference type="InterPro" id="IPR034466">
    <property type="entry name" value="Methyltransferase_Class_B"/>
</dbReference>
<dbReference type="InterPro" id="IPR006638">
    <property type="entry name" value="Elp3/MiaA/NifB-like_rSAM"/>
</dbReference>
<organism evidence="8 9">
    <name type="scientific">Candidatus Coatesbacteria bacterium 4484_99</name>
    <dbReference type="NCBI Taxonomy" id="1970774"/>
    <lineage>
        <taxon>Bacteria</taxon>
        <taxon>Candidatus Coatesiibacteriota</taxon>
    </lineage>
</organism>
<evidence type="ECO:0000256" key="4">
    <source>
        <dbReference type="ARBA" id="ARBA00023004"/>
    </source>
</evidence>
<dbReference type="SFLD" id="SFLDG01082">
    <property type="entry name" value="B12-binding_domain_containing"/>
    <property type="match status" value="1"/>
</dbReference>
<dbReference type="SUPFAM" id="SSF102114">
    <property type="entry name" value="Radical SAM enzymes"/>
    <property type="match status" value="1"/>
</dbReference>
<keyword evidence="5" id="KW-0411">Iron-sulfur</keyword>
<protein>
    <submittedName>
        <fullName evidence="8">Uncharacterized protein</fullName>
    </submittedName>
</protein>
<dbReference type="SFLD" id="SFLDG01123">
    <property type="entry name" value="methyltransferase_(Class_B)"/>
    <property type="match status" value="1"/>
</dbReference>
<dbReference type="InterPro" id="IPR058240">
    <property type="entry name" value="rSAM_sf"/>
</dbReference>
<dbReference type="PROSITE" id="PS51918">
    <property type="entry name" value="RADICAL_SAM"/>
    <property type="match status" value="1"/>
</dbReference>
<dbReference type="SFLD" id="SFLDS00029">
    <property type="entry name" value="Radical_SAM"/>
    <property type="match status" value="1"/>
</dbReference>
<sequence length="480" mass="55329">MKILLLNPPFLPRYSREQRSPAVTKSGTLYYPMWLSYAAGLLEDNGFECTLIDGVVPGGEKRLTTYTNSENPDLIIIDTSTPSIENDLGWAKRLKNMFPGAFILLVGPHVSALGESIVSEYPWVDGVARGEYEFISLELAQSIRNGKRDLSGINGLTYREDGKVKKNKKRRFIRDLDSIPFVSRTYLKHLKHTDYFYAHSKYPIVAILTARGCSYGCIYCLYPQTFSGQVYRPRSIESVVEELEFIQGEFHPLREVMFEDDTFVIDEDRTVELCEAIIKSDFNLPFSCNTRPDLSYQTLKILKRAGCRLMCVGFESGNQRILDFIKKETDLGSIERFVRDARRAGIMIHGCFMVGTPEDDHRTIMETYRFAERLNTDTAQFFPIMLYPGTTLYRWAEKNGYIKVNSFRDWLTREGLHNCIVSTPNLSGDDLVRFCNDARRHYYLRPIYTIRKLLQSFTNIQEAIRNLKAAGNLLRHLIKY</sequence>
<gene>
    <name evidence="8" type="ORF">B6D57_01010</name>
</gene>
<dbReference type="CDD" id="cd02068">
    <property type="entry name" value="radical_SAM_B12_BD"/>
    <property type="match status" value="1"/>
</dbReference>
<dbReference type="GO" id="GO:0046872">
    <property type="term" value="F:metal ion binding"/>
    <property type="evidence" value="ECO:0007669"/>
    <property type="project" value="UniProtKB-KW"/>
</dbReference>
<dbReference type="PANTHER" id="PTHR43409">
    <property type="entry name" value="ANAEROBIC MAGNESIUM-PROTOPORPHYRIN IX MONOMETHYL ESTER CYCLASE-RELATED"/>
    <property type="match status" value="1"/>
</dbReference>
<accession>A0A1W9S2L7</accession>
<dbReference type="Gene3D" id="3.80.30.20">
    <property type="entry name" value="tm_1862 like domain"/>
    <property type="match status" value="1"/>
</dbReference>
<dbReference type="AlphaFoldDB" id="A0A1W9S2L7"/>
<evidence type="ECO:0000259" key="7">
    <source>
        <dbReference type="PROSITE" id="PS51918"/>
    </source>
</evidence>
<dbReference type="InterPro" id="IPR007197">
    <property type="entry name" value="rSAM"/>
</dbReference>
<evidence type="ECO:0000313" key="8">
    <source>
        <dbReference type="EMBL" id="OQX91091.1"/>
    </source>
</evidence>
<keyword evidence="2" id="KW-0949">S-adenosyl-L-methionine</keyword>
<evidence type="ECO:0000256" key="3">
    <source>
        <dbReference type="ARBA" id="ARBA00022723"/>
    </source>
</evidence>
<dbReference type="InterPro" id="IPR023404">
    <property type="entry name" value="rSAM_horseshoe"/>
</dbReference>
<dbReference type="Proteomes" id="UP000192611">
    <property type="component" value="Unassembled WGS sequence"/>
</dbReference>
<name>A0A1W9S2L7_9BACT</name>
<dbReference type="Gene3D" id="3.40.50.280">
    <property type="entry name" value="Cobalamin-binding domain"/>
    <property type="match status" value="1"/>
</dbReference>
<comment type="cofactor">
    <cofactor evidence="1">
        <name>[4Fe-4S] cluster</name>
        <dbReference type="ChEBI" id="CHEBI:49883"/>
    </cofactor>
</comment>
<dbReference type="GO" id="GO:0005829">
    <property type="term" value="C:cytosol"/>
    <property type="evidence" value="ECO:0007669"/>
    <property type="project" value="TreeGrafter"/>
</dbReference>
<feature type="domain" description="Radical SAM core" evidence="7">
    <location>
        <begin position="199"/>
        <end position="424"/>
    </location>
</feature>
<evidence type="ECO:0000256" key="5">
    <source>
        <dbReference type="ARBA" id="ARBA00023014"/>
    </source>
</evidence>
<dbReference type="GO" id="GO:0031419">
    <property type="term" value="F:cobalamin binding"/>
    <property type="evidence" value="ECO:0007669"/>
    <property type="project" value="InterPro"/>
</dbReference>
<dbReference type="CDD" id="cd01335">
    <property type="entry name" value="Radical_SAM"/>
    <property type="match status" value="1"/>
</dbReference>
<evidence type="ECO:0000313" key="9">
    <source>
        <dbReference type="Proteomes" id="UP000192611"/>
    </source>
</evidence>
<keyword evidence="4" id="KW-0408">Iron</keyword>
<evidence type="ECO:0000256" key="2">
    <source>
        <dbReference type="ARBA" id="ARBA00022691"/>
    </source>
</evidence>
<dbReference type="Pfam" id="PF04055">
    <property type="entry name" value="Radical_SAM"/>
    <property type="match status" value="1"/>
</dbReference>
<dbReference type="SMART" id="SM00729">
    <property type="entry name" value="Elp3"/>
    <property type="match status" value="1"/>
</dbReference>
<proteinExistence type="predicted"/>
<dbReference type="PANTHER" id="PTHR43409:SF16">
    <property type="entry name" value="SLR0320 PROTEIN"/>
    <property type="match status" value="1"/>
</dbReference>
<dbReference type="EMBL" id="NATQ01000012">
    <property type="protein sequence ID" value="OQX91091.1"/>
    <property type="molecule type" value="Genomic_DNA"/>
</dbReference>